<feature type="region of interest" description="Disordered" evidence="8">
    <location>
        <begin position="73"/>
        <end position="116"/>
    </location>
</feature>
<keyword evidence="3" id="KW-1003">Cell membrane</keyword>
<dbReference type="Proteomes" id="UP000001977">
    <property type="component" value="Chromosome"/>
</dbReference>
<evidence type="ECO:0000256" key="4">
    <source>
        <dbReference type="ARBA" id="ARBA00022692"/>
    </source>
</evidence>
<evidence type="ECO:0000313" key="12">
    <source>
        <dbReference type="Proteomes" id="UP000001977"/>
    </source>
</evidence>
<organism evidence="11 12">
    <name type="scientific">Bordetella avium (strain 197N)</name>
    <dbReference type="NCBI Taxonomy" id="360910"/>
    <lineage>
        <taxon>Bacteria</taxon>
        <taxon>Pseudomonadati</taxon>
        <taxon>Pseudomonadota</taxon>
        <taxon>Betaproteobacteria</taxon>
        <taxon>Burkholderiales</taxon>
        <taxon>Alcaligenaceae</taxon>
        <taxon>Bordetella</taxon>
    </lineage>
</organism>
<feature type="compositionally biased region" description="Basic and acidic residues" evidence="8">
    <location>
        <begin position="91"/>
        <end position="104"/>
    </location>
</feature>
<dbReference type="PANTHER" id="PTHR30329:SF18">
    <property type="entry name" value="MOTILITY PROTEIN B"/>
    <property type="match status" value="1"/>
</dbReference>
<evidence type="ECO:0000256" key="9">
    <source>
        <dbReference type="SAM" id="Phobius"/>
    </source>
</evidence>
<evidence type="ECO:0000256" key="1">
    <source>
        <dbReference type="ARBA" id="ARBA00004162"/>
    </source>
</evidence>
<gene>
    <name evidence="11" type="primary">motB</name>
    <name evidence="11" type="ordered locus">BAV1673</name>
</gene>
<name>Q2L1E0_BORA1</name>
<dbReference type="Pfam" id="PF00691">
    <property type="entry name" value="OmpA"/>
    <property type="match status" value="1"/>
</dbReference>
<feature type="region of interest" description="Disordered" evidence="8">
    <location>
        <begin position="281"/>
        <end position="324"/>
    </location>
</feature>
<dbReference type="STRING" id="360910.BAV1673"/>
<dbReference type="GO" id="GO:0005886">
    <property type="term" value="C:plasma membrane"/>
    <property type="evidence" value="ECO:0007669"/>
    <property type="project" value="UniProtKB-SubCell"/>
</dbReference>
<evidence type="ECO:0000259" key="10">
    <source>
        <dbReference type="PROSITE" id="PS51123"/>
    </source>
</evidence>
<dbReference type="PANTHER" id="PTHR30329">
    <property type="entry name" value="STATOR ELEMENT OF FLAGELLAR MOTOR COMPLEX"/>
    <property type="match status" value="1"/>
</dbReference>
<keyword evidence="4 9" id="KW-0812">Transmembrane</keyword>
<dbReference type="EMBL" id="AM167904">
    <property type="protein sequence ID" value="CAJ49281.1"/>
    <property type="molecule type" value="Genomic_DNA"/>
</dbReference>
<dbReference type="eggNOG" id="COG1360">
    <property type="taxonomic scope" value="Bacteria"/>
</dbReference>
<dbReference type="InterPro" id="IPR036737">
    <property type="entry name" value="OmpA-like_sf"/>
</dbReference>
<evidence type="ECO:0000313" key="11">
    <source>
        <dbReference type="EMBL" id="CAJ49281.1"/>
    </source>
</evidence>
<sequence>MSTVNNHRVVVRRKRSSAKAHHGGSWKIAYADFITAMMAFFLVMWLVSIVPREELKGIADYFRMPLRVALTGGPNSSAETSAIPGGGSDPLRSKGEVRRADGNRVEAQPDADRRDRHRLESLKRRLEAVIDNSPVLKNFRPQLLIDLTTEGLRIQIVDSQNRPMFATGSAQVQPYMRDILRELGPVLNDLPNKVSISGHTDATQYARRERAYSNWELSTDRANASRQELVAGGMTEGKVMRIQGLASSMSIVKDDPYAAVNRRISLVVLNEKTQRRIEAENAAAADVSSRDAQEVGQAVTDHNNSQGRTSAGVTNGHDGNDSGS</sequence>
<dbReference type="SUPFAM" id="SSF103088">
    <property type="entry name" value="OmpA-like"/>
    <property type="match status" value="1"/>
</dbReference>
<feature type="transmembrane region" description="Helical" evidence="9">
    <location>
        <begin position="28"/>
        <end position="47"/>
    </location>
</feature>
<dbReference type="InterPro" id="IPR006665">
    <property type="entry name" value="OmpA-like"/>
</dbReference>
<dbReference type="HOGENOM" id="CLU_016890_3_0_4"/>
<evidence type="ECO:0000256" key="3">
    <source>
        <dbReference type="ARBA" id="ARBA00022475"/>
    </source>
</evidence>
<dbReference type="Pfam" id="PF13677">
    <property type="entry name" value="MotB_plug"/>
    <property type="match status" value="1"/>
</dbReference>
<dbReference type="CDD" id="cd07185">
    <property type="entry name" value="OmpA_C-like"/>
    <property type="match status" value="1"/>
</dbReference>
<evidence type="ECO:0000256" key="5">
    <source>
        <dbReference type="ARBA" id="ARBA00022989"/>
    </source>
</evidence>
<accession>Q2L1E0</accession>
<reference evidence="11 12" key="1">
    <citation type="journal article" date="2006" name="J. Bacteriol.">
        <title>Comparison of the genome sequence of the poultry pathogen Bordetella avium with those of B. bronchiseptica, B. pertussis, and B. parapertussis reveals extensive diversity in surface structures associated with host interaction.</title>
        <authorList>
            <person name="Sebaihia M."/>
            <person name="Preston A."/>
            <person name="Maskell D.J."/>
            <person name="Kuzmiak H."/>
            <person name="Connell T.D."/>
            <person name="King N.D."/>
            <person name="Orndorff P.E."/>
            <person name="Miyamoto D.M."/>
            <person name="Thomson N.R."/>
            <person name="Harris D."/>
            <person name="Goble A."/>
            <person name="Lord A."/>
            <person name="Murphy L."/>
            <person name="Quail M.A."/>
            <person name="Rutter S."/>
            <person name="Squares R."/>
            <person name="Squares S."/>
            <person name="Woodward J."/>
            <person name="Parkhill J."/>
            <person name="Temple L.M."/>
        </authorList>
    </citation>
    <scope>NUCLEOTIDE SEQUENCE [LARGE SCALE GENOMIC DNA]</scope>
    <source>
        <strain evidence="11 12">197N</strain>
    </source>
</reference>
<keyword evidence="12" id="KW-1185">Reference proteome</keyword>
<dbReference type="PROSITE" id="PS51123">
    <property type="entry name" value="OMPA_2"/>
    <property type="match status" value="1"/>
</dbReference>
<evidence type="ECO:0000256" key="8">
    <source>
        <dbReference type="SAM" id="MobiDB-lite"/>
    </source>
</evidence>
<keyword evidence="5 9" id="KW-1133">Transmembrane helix</keyword>
<proteinExistence type="inferred from homology"/>
<dbReference type="Gene3D" id="3.30.1330.60">
    <property type="entry name" value="OmpA-like domain"/>
    <property type="match status" value="1"/>
</dbReference>
<comment type="subcellular location">
    <subcellularLocation>
        <location evidence="1">Cell membrane</location>
        <topology evidence="1">Single-pass membrane protein</topology>
    </subcellularLocation>
</comment>
<evidence type="ECO:0000256" key="2">
    <source>
        <dbReference type="ARBA" id="ARBA00008914"/>
    </source>
</evidence>
<dbReference type="KEGG" id="bav:BAV1673"/>
<evidence type="ECO:0000256" key="6">
    <source>
        <dbReference type="ARBA" id="ARBA00023136"/>
    </source>
</evidence>
<feature type="domain" description="OmpA-like" evidence="10">
    <location>
        <begin position="152"/>
        <end position="272"/>
    </location>
</feature>
<dbReference type="InterPro" id="IPR025713">
    <property type="entry name" value="MotB-like_N_dom"/>
</dbReference>
<evidence type="ECO:0000256" key="7">
    <source>
        <dbReference type="PROSITE-ProRule" id="PRU00473"/>
    </source>
</evidence>
<protein>
    <submittedName>
        <fullName evidence="11">Chemotaxis protein</fullName>
    </submittedName>
</protein>
<dbReference type="NCBIfam" id="NF006548">
    <property type="entry name" value="PRK09041.1"/>
    <property type="match status" value="1"/>
</dbReference>
<feature type="compositionally biased region" description="Polar residues" evidence="8">
    <location>
        <begin position="300"/>
        <end position="313"/>
    </location>
</feature>
<dbReference type="InterPro" id="IPR050330">
    <property type="entry name" value="Bact_OuterMem_StrucFunc"/>
</dbReference>
<dbReference type="OrthoDB" id="9809186at2"/>
<keyword evidence="6 7" id="KW-0472">Membrane</keyword>
<comment type="similarity">
    <text evidence="2">Belongs to the MotB family.</text>
</comment>
<dbReference type="AlphaFoldDB" id="Q2L1E0"/>
<dbReference type="RefSeq" id="WP_012417342.1">
    <property type="nucleotide sequence ID" value="NC_010645.1"/>
</dbReference>